<dbReference type="Proteomes" id="UP000334820">
    <property type="component" value="Unassembled WGS sequence"/>
</dbReference>
<organism evidence="2 3">
    <name type="scientific">Thermogemmatispora aurantia</name>
    <dbReference type="NCBI Taxonomy" id="2045279"/>
    <lineage>
        <taxon>Bacteria</taxon>
        <taxon>Bacillati</taxon>
        <taxon>Chloroflexota</taxon>
        <taxon>Ktedonobacteria</taxon>
        <taxon>Thermogemmatisporales</taxon>
        <taxon>Thermogemmatisporaceae</taxon>
        <taxon>Thermogemmatispora</taxon>
    </lineage>
</organism>
<dbReference type="AlphaFoldDB" id="A0A5J4K8W5"/>
<reference evidence="2 3" key="1">
    <citation type="journal article" date="2019" name="Int. J. Syst. Evol. Microbiol.">
        <title>Thermogemmatispora aurantia sp. nov. and Thermogemmatispora argillosa sp. nov., within the class Ktedonobacteria, and emended description of the genus Thermogemmatispora.</title>
        <authorList>
            <person name="Zheng Y."/>
            <person name="Wang C.M."/>
            <person name="Sakai Y."/>
            <person name="Abe K."/>
            <person name="Yokota A."/>
            <person name="Yabe S."/>
        </authorList>
    </citation>
    <scope>NUCLEOTIDE SEQUENCE [LARGE SCALE GENOMIC DNA]</scope>
    <source>
        <strain evidence="2 3">A1-2</strain>
    </source>
</reference>
<gene>
    <name evidence="2" type="ORF">KTAU_25720</name>
</gene>
<evidence type="ECO:0000256" key="1">
    <source>
        <dbReference type="SAM" id="SignalP"/>
    </source>
</evidence>
<protein>
    <recommendedName>
        <fullName evidence="4">SGNH/GDSL hydrolase family protein</fullName>
    </recommendedName>
</protein>
<evidence type="ECO:0008006" key="4">
    <source>
        <dbReference type="Google" id="ProtNLM"/>
    </source>
</evidence>
<evidence type="ECO:0000313" key="2">
    <source>
        <dbReference type="EMBL" id="GER83935.1"/>
    </source>
</evidence>
<dbReference type="EMBL" id="BKZV01000003">
    <property type="protein sequence ID" value="GER83935.1"/>
    <property type="molecule type" value="Genomic_DNA"/>
</dbReference>
<sequence>MPLLDVQRFCRWIVTIVLAVLLLAACAPAGSGSQLTGSPSPSPSPAPARTYTWMIAYSAVQRLEQVDPSDTLAKTYFDNAHTYLLGAGAPNFPTQWHSIPTVTFASYAAMQKAFASHTIPASVKAVVYDNEAWSFTPAQEQRQPGRYDQLAAELVHEHHLIFIATPATDLAHVINPAGGNSYQNFLRLGIAGAAARYADIYEIQAQGSELHTSTYVNFVRQAAEQARAANAHVIVLAGLSTNPGGQHVTGEDLYRAVMATQSMVSGYWLNIPAGGRYCPRCGTPQPQVAIDFLKRLSGQDQ</sequence>
<keyword evidence="1" id="KW-0732">Signal</keyword>
<feature type="chain" id="PRO_5023881312" description="SGNH/GDSL hydrolase family protein" evidence="1">
    <location>
        <begin position="30"/>
        <end position="301"/>
    </location>
</feature>
<keyword evidence="3" id="KW-1185">Reference proteome</keyword>
<evidence type="ECO:0000313" key="3">
    <source>
        <dbReference type="Proteomes" id="UP000334820"/>
    </source>
</evidence>
<proteinExistence type="predicted"/>
<comment type="caution">
    <text evidence="2">The sequence shown here is derived from an EMBL/GenBank/DDBJ whole genome shotgun (WGS) entry which is preliminary data.</text>
</comment>
<name>A0A5J4K8W5_9CHLR</name>
<accession>A0A5J4K8W5</accession>
<feature type="signal peptide" evidence="1">
    <location>
        <begin position="1"/>
        <end position="29"/>
    </location>
</feature>
<dbReference type="RefSeq" id="WP_151728624.1">
    <property type="nucleotide sequence ID" value="NZ_BKZV01000003.1"/>
</dbReference>